<evidence type="ECO:0000313" key="3">
    <source>
        <dbReference type="Proteomes" id="UP000292110"/>
    </source>
</evidence>
<dbReference type="PANTHER" id="PTHR21666:SF270">
    <property type="entry name" value="MUREIN HYDROLASE ACTIVATOR ENVC"/>
    <property type="match status" value="1"/>
</dbReference>
<organism evidence="2 3">
    <name type="scientific">Acinetobacter halotolerans</name>
    <dbReference type="NCBI Taxonomy" id="1752076"/>
    <lineage>
        <taxon>Bacteria</taxon>
        <taxon>Pseudomonadati</taxon>
        <taxon>Pseudomonadota</taxon>
        <taxon>Gammaproteobacteria</taxon>
        <taxon>Moraxellales</taxon>
        <taxon>Moraxellaceae</taxon>
        <taxon>Acinetobacter</taxon>
    </lineage>
</organism>
<feature type="domain" description="M23ase beta-sheet core" evidence="1">
    <location>
        <begin position="77"/>
        <end position="149"/>
    </location>
</feature>
<dbReference type="Proteomes" id="UP000292110">
    <property type="component" value="Unassembled WGS sequence"/>
</dbReference>
<gene>
    <name evidence="2" type="ORF">EXE30_01475</name>
</gene>
<dbReference type="RefSeq" id="WP_130160887.1">
    <property type="nucleotide sequence ID" value="NZ_SGIM01000001.1"/>
</dbReference>
<accession>A0A4Q6XKG4</accession>
<dbReference type="EMBL" id="SGIM01000001">
    <property type="protein sequence ID" value="RZF56952.1"/>
    <property type="molecule type" value="Genomic_DNA"/>
</dbReference>
<dbReference type="GO" id="GO:0004222">
    <property type="term" value="F:metalloendopeptidase activity"/>
    <property type="evidence" value="ECO:0007669"/>
    <property type="project" value="TreeGrafter"/>
</dbReference>
<dbReference type="Gene3D" id="2.70.70.10">
    <property type="entry name" value="Glucose Permease (Domain IIA)"/>
    <property type="match status" value="1"/>
</dbReference>
<dbReference type="InterPro" id="IPR050570">
    <property type="entry name" value="Cell_wall_metabolism_enzyme"/>
</dbReference>
<reference evidence="2 3" key="1">
    <citation type="submission" date="2019-02" db="EMBL/GenBank/DDBJ databases">
        <title>The draft genome of Acinetobacter halotolerans strain JCM 31009.</title>
        <authorList>
            <person name="Qin J."/>
            <person name="Feng Y."/>
            <person name="Nemec A."/>
            <person name="Zong Z."/>
        </authorList>
    </citation>
    <scope>NUCLEOTIDE SEQUENCE [LARGE SCALE GENOMIC DNA]</scope>
    <source>
        <strain evidence="2 3">JCM 31009</strain>
    </source>
</reference>
<evidence type="ECO:0000313" key="2">
    <source>
        <dbReference type="EMBL" id="RZF56952.1"/>
    </source>
</evidence>
<dbReference type="Pfam" id="PF01551">
    <property type="entry name" value="Peptidase_M23"/>
    <property type="match status" value="1"/>
</dbReference>
<name>A0A4Q6XKG4_9GAMM</name>
<comment type="caution">
    <text evidence="2">The sequence shown here is derived from an EMBL/GenBank/DDBJ whole genome shotgun (WGS) entry which is preliminary data.</text>
</comment>
<dbReference type="CDD" id="cd12797">
    <property type="entry name" value="M23_peptidase"/>
    <property type="match status" value="1"/>
</dbReference>
<dbReference type="InterPro" id="IPR016047">
    <property type="entry name" value="M23ase_b-sheet_dom"/>
</dbReference>
<dbReference type="SUPFAM" id="SSF51261">
    <property type="entry name" value="Duplicated hybrid motif"/>
    <property type="match status" value="1"/>
</dbReference>
<dbReference type="PANTHER" id="PTHR21666">
    <property type="entry name" value="PEPTIDASE-RELATED"/>
    <property type="match status" value="1"/>
</dbReference>
<protein>
    <submittedName>
        <fullName evidence="2">M23 family metallopeptidase</fullName>
    </submittedName>
</protein>
<dbReference type="InterPro" id="IPR011055">
    <property type="entry name" value="Dup_hybrid_motif"/>
</dbReference>
<dbReference type="AlphaFoldDB" id="A0A4Q6XKG4"/>
<proteinExistence type="predicted"/>
<keyword evidence="3" id="KW-1185">Reference proteome</keyword>
<sequence>MFEIQFPPIITSVILKNRYKTIACAVLAMFSTHTFSADPLPNRPAFKLPFPCGAQIELKTYQGHGPDDKKIDMYRMGMFTGSPITASADGLVHQAFYPGGIEIRHGNGWFTTYMHMSSHVPVGSNVKQGDVVGYMGDVGSPGIPHLHYEQLYAPGLNDAGSQHIVNPVLQGEWLYMVPNSPLVRTSANCPNTTPPPPPTGNKYWVDTWGDANGRSSPGGTVTGTLYKGTSYVYCKVWGPKVQNATGAQWNHWWLKTDLDVGPTNQWVSAFMLSRWGNDQAKDNNGVVIPNCP</sequence>
<evidence type="ECO:0000259" key="1">
    <source>
        <dbReference type="Pfam" id="PF01551"/>
    </source>
</evidence>